<organism evidence="6 7">
    <name type="scientific">Nitzschia inconspicua</name>
    <dbReference type="NCBI Taxonomy" id="303405"/>
    <lineage>
        <taxon>Eukaryota</taxon>
        <taxon>Sar</taxon>
        <taxon>Stramenopiles</taxon>
        <taxon>Ochrophyta</taxon>
        <taxon>Bacillariophyta</taxon>
        <taxon>Bacillariophyceae</taxon>
        <taxon>Bacillariophycidae</taxon>
        <taxon>Bacillariales</taxon>
        <taxon>Bacillariaceae</taxon>
        <taxon>Nitzschia</taxon>
    </lineage>
</organism>
<feature type="region of interest" description="Disordered" evidence="3">
    <location>
        <begin position="588"/>
        <end position="612"/>
    </location>
</feature>
<feature type="compositionally biased region" description="Polar residues" evidence="3">
    <location>
        <begin position="695"/>
        <end position="712"/>
    </location>
</feature>
<comment type="catalytic activity">
    <reaction evidence="2">
        <text>hydrogencarbonate + H(+) = CO2 + H2O</text>
        <dbReference type="Rhea" id="RHEA:10748"/>
        <dbReference type="ChEBI" id="CHEBI:15377"/>
        <dbReference type="ChEBI" id="CHEBI:15378"/>
        <dbReference type="ChEBI" id="CHEBI:16526"/>
        <dbReference type="ChEBI" id="CHEBI:17544"/>
        <dbReference type="EC" id="4.2.1.1"/>
    </reaction>
</comment>
<dbReference type="AlphaFoldDB" id="A0A9K3KIM0"/>
<dbReference type="GO" id="GO:0004089">
    <property type="term" value="F:carbonate dehydratase activity"/>
    <property type="evidence" value="ECO:0007669"/>
    <property type="project" value="UniProtKB-EC"/>
</dbReference>
<reference evidence="6" key="2">
    <citation type="submission" date="2021-04" db="EMBL/GenBank/DDBJ databases">
        <authorList>
            <person name="Podell S."/>
        </authorList>
    </citation>
    <scope>NUCLEOTIDE SEQUENCE</scope>
    <source>
        <strain evidence="6">Hildebrandi</strain>
    </source>
</reference>
<proteinExistence type="inferred from homology"/>
<dbReference type="GO" id="GO:0008270">
    <property type="term" value="F:zinc ion binding"/>
    <property type="evidence" value="ECO:0007669"/>
    <property type="project" value="InterPro"/>
</dbReference>
<keyword evidence="7" id="KW-1185">Reference proteome</keyword>
<dbReference type="InterPro" id="IPR023561">
    <property type="entry name" value="Carbonic_anhydrase_a-class"/>
</dbReference>
<dbReference type="Pfam" id="PF00194">
    <property type="entry name" value="Carb_anhydrase"/>
    <property type="match status" value="1"/>
</dbReference>
<feature type="region of interest" description="Disordered" evidence="3">
    <location>
        <begin position="680"/>
        <end position="712"/>
    </location>
</feature>
<dbReference type="OrthoDB" id="42796at2759"/>
<feature type="domain" description="Alpha-carbonic anhydrase" evidence="5">
    <location>
        <begin position="998"/>
        <end position="1083"/>
    </location>
</feature>
<evidence type="ECO:0000256" key="2">
    <source>
        <dbReference type="ARBA" id="ARBA00048348"/>
    </source>
</evidence>
<feature type="compositionally biased region" description="Low complexity" evidence="3">
    <location>
        <begin position="680"/>
        <end position="694"/>
    </location>
</feature>
<reference evidence="6" key="1">
    <citation type="journal article" date="2021" name="Sci. Rep.">
        <title>Diploid genomic architecture of Nitzschia inconspicua, an elite biomass production diatom.</title>
        <authorList>
            <person name="Oliver A."/>
            <person name="Podell S."/>
            <person name="Pinowska A."/>
            <person name="Traller J.C."/>
            <person name="Smith S.R."/>
            <person name="McClure R."/>
            <person name="Beliaev A."/>
            <person name="Bohutskyi P."/>
            <person name="Hill E.A."/>
            <person name="Rabines A."/>
            <person name="Zheng H."/>
            <person name="Allen L.Z."/>
            <person name="Kuo A."/>
            <person name="Grigoriev I.V."/>
            <person name="Allen A.E."/>
            <person name="Hazlebeck D."/>
            <person name="Allen E.E."/>
        </authorList>
    </citation>
    <scope>NUCLEOTIDE SEQUENCE</scope>
    <source>
        <strain evidence="6">Hildebrandi</strain>
    </source>
</reference>
<dbReference type="PANTHER" id="PTHR18952">
    <property type="entry name" value="CARBONIC ANHYDRASE"/>
    <property type="match status" value="1"/>
</dbReference>
<sequence>MIIRTFTSLVLSGTVTFVAADRFNFRSTSGNDYGPEDWNKVQCDNLETCEGWPDKHLGSIGWKLEKNMCVSCPLTGNNCPAQHRMSPIDLPRDRAIEGHPNWHECPDWHWMNFEDGTCRWDDMEGQFKISPHALQIHFPMRSNGDIDCADATGRRKYPRLDYSKGFPDWWHLDRTDIKVPSEHTQHGKRYAAEVSLAHFYELDHWKNQIGYVSLFLQDYPDERPWHYLDKLICQFRREEEKQRAACGLPPAPVYKMCELYRGQVRTPEDLEFFERSDATASPGRGGQLNAPPKLPIEDFGENPDAKLFPLQMCQGDCDFSEDCAPGLICMRRDPFQDVPGCIGGADYPAGTDFCVFDPFGPGYFPPTDVPAVSPTLSPRPTIEQLPPKPVVDFGGTPPLDKFPLQHCQGDCDTDDDCMDGLVCFQRDANEAVPGCLGGEQLGEVTDFCVLDPFGSGYVDPTTEAPLASLTPPTSVPTSRPADLVSDGEPTLSPSSATRPVGPPKQVLNRGWELNFKLGECEGDCDEDSDCLPGLICFQREAARVSVPGCDGGDEDESLTDYCAYPELPENGAIGDLDDDVDSRLETEVPTTVPLPSRAPTAAPTKNAVPLNPIGWSPPADKMPLGLCEGDCDDDSECGDGLVCFQRFLPFTAVPGCLGGATDISLMDYCITDPTLITTSNSTDSPTSITSTDSPVENNPTASPSLDVSVSDNETTPVDILDDVIVGRNDPPPIDCQAYKNLGVNMNRICKLDQFACCQVPRSSSNYCHEVYNILGGDTESACHHCCMEEARGKPLEVGPPNEPHPDGLAPYEHCDKLGNTARVCKDQSCCDPAFANTAYCRNEWAKHKGDVERICWSCCFPSKVFKEETTRRQLLGNNTSGERDVVGLPNLQEELMGTLEEKIDFTTSEIEDKDLPPIHTALTEEEMRLYHKNNPPELRPGDKLMDHPEFTQKLIIREENFSPKGEKDEEAYFEELHSAFQRRELQIPIQENYEDVYWWPYEWLLKVGTEYYFRYEGSMTVPPCYTVNHWRVMKDPIRVAKHQITELERLLAWRLNDKCEASTAGRPREGNPDAVDVNRPLQEIKRGHRLVFCECQNWPSKFPKEREWCNRWQQRDPQLRLFENPYNWVQNGF</sequence>
<evidence type="ECO:0000256" key="1">
    <source>
        <dbReference type="ARBA" id="ARBA00010718"/>
    </source>
</evidence>
<feature type="chain" id="PRO_5039941343" evidence="4">
    <location>
        <begin position="21"/>
        <end position="1133"/>
    </location>
</feature>
<evidence type="ECO:0000256" key="4">
    <source>
        <dbReference type="SAM" id="SignalP"/>
    </source>
</evidence>
<evidence type="ECO:0000256" key="3">
    <source>
        <dbReference type="SAM" id="MobiDB-lite"/>
    </source>
</evidence>
<keyword evidence="4" id="KW-0732">Signal</keyword>
<accession>A0A9K3KIM0</accession>
<protein>
    <submittedName>
        <fullName evidence="6">Eukaryotic-type carbonic anhydrase</fullName>
    </submittedName>
</protein>
<dbReference type="PANTHER" id="PTHR18952:SF265">
    <property type="entry name" value="CARBONIC ANHYDRASE"/>
    <property type="match status" value="1"/>
</dbReference>
<dbReference type="EMBL" id="JAGRRH010000023">
    <property type="protein sequence ID" value="KAG7344287.1"/>
    <property type="molecule type" value="Genomic_DNA"/>
</dbReference>
<dbReference type="InterPro" id="IPR001148">
    <property type="entry name" value="CA_dom"/>
</dbReference>
<comment type="similarity">
    <text evidence="1">Belongs to the alpha-carbonic anhydrase family.</text>
</comment>
<evidence type="ECO:0000313" key="6">
    <source>
        <dbReference type="EMBL" id="KAG7344287.1"/>
    </source>
</evidence>
<feature type="signal peptide" evidence="4">
    <location>
        <begin position="1"/>
        <end position="20"/>
    </location>
</feature>
<evidence type="ECO:0000259" key="5">
    <source>
        <dbReference type="Pfam" id="PF00194"/>
    </source>
</evidence>
<comment type="caution">
    <text evidence="6">The sequence shown here is derived from an EMBL/GenBank/DDBJ whole genome shotgun (WGS) entry which is preliminary data.</text>
</comment>
<evidence type="ECO:0000313" key="7">
    <source>
        <dbReference type="Proteomes" id="UP000693970"/>
    </source>
</evidence>
<name>A0A9K3KIM0_9STRA</name>
<feature type="region of interest" description="Disordered" evidence="3">
    <location>
        <begin position="461"/>
        <end position="505"/>
    </location>
</feature>
<dbReference type="Proteomes" id="UP000693970">
    <property type="component" value="Unassembled WGS sequence"/>
</dbReference>
<gene>
    <name evidence="6" type="ORF">IV203_022295</name>
</gene>